<comment type="caution">
    <text evidence="1">The sequence shown here is derived from an EMBL/GenBank/DDBJ whole genome shotgun (WGS) entry which is preliminary data.</text>
</comment>
<dbReference type="Pfam" id="PF14054">
    <property type="entry name" value="DUF4249"/>
    <property type="match status" value="1"/>
</dbReference>
<dbReference type="EMBL" id="JAHESF010000058">
    <property type="protein sequence ID" value="MBT1701133.1"/>
    <property type="molecule type" value="Genomic_DNA"/>
</dbReference>
<evidence type="ECO:0000313" key="1">
    <source>
        <dbReference type="EMBL" id="MBT1701133.1"/>
    </source>
</evidence>
<gene>
    <name evidence="1" type="ORF">KK083_29845</name>
</gene>
<dbReference type="AlphaFoldDB" id="A0AAP2DRF7"/>
<reference evidence="1 2" key="1">
    <citation type="submission" date="2021-05" db="EMBL/GenBank/DDBJ databases">
        <title>A Polyphasic approach of four new species of the genus Ohtaekwangia: Ohtaekwangia histidinii sp. nov., Ohtaekwangia cretensis sp. nov., Ohtaekwangia indiensis sp. nov., Ohtaekwangia reichenbachii sp. nov. from diverse environment.</title>
        <authorList>
            <person name="Octaviana S."/>
        </authorList>
    </citation>
    <scope>NUCLEOTIDE SEQUENCE [LARGE SCALE GENOMIC DNA]</scope>
    <source>
        <strain evidence="1 2">PWU4</strain>
    </source>
</reference>
<accession>A0AAP2DRF7</accession>
<organism evidence="1 2">
    <name type="scientific">Chryseosolibacter histidini</name>
    <dbReference type="NCBI Taxonomy" id="2782349"/>
    <lineage>
        <taxon>Bacteria</taxon>
        <taxon>Pseudomonadati</taxon>
        <taxon>Bacteroidota</taxon>
        <taxon>Cytophagia</taxon>
        <taxon>Cytophagales</taxon>
        <taxon>Chryseotaleaceae</taxon>
        <taxon>Chryseosolibacter</taxon>
    </lineage>
</organism>
<dbReference type="RefSeq" id="WP_254169819.1">
    <property type="nucleotide sequence ID" value="NZ_JAHESF010000058.1"/>
</dbReference>
<proteinExistence type="predicted"/>
<dbReference type="Proteomes" id="UP001319200">
    <property type="component" value="Unassembled WGS sequence"/>
</dbReference>
<sequence length="306" mass="34489">MKSGTYHRSVAQPFGIRRCLVFSRAWPCHWLLVLISVSSCIPDPLEVRGIPEVKSQIVVSSQIVPDRTLAVLLTRTLGALDASDETDPQALLDQIAVNDALVTVTGAGRKDTLEFLGNGLYGGVVIPFQPGRNYTLKVNSETMGEVKATTIAKPQVSFRTIRAELYNSGYNDTLAQVTYGLKDPIVQNWYMINVQEVEREDVIDNLINPWAYTRLVSDEAFNGGEFDEQFRVFPNEYRTGDTVAVSLSNISEEYYRFMKLRIDNRFSLVEFLGEPINYPSNVEGGKGFFNLYVPDIRLFVLERPRD</sequence>
<evidence type="ECO:0000313" key="2">
    <source>
        <dbReference type="Proteomes" id="UP001319200"/>
    </source>
</evidence>
<keyword evidence="2" id="KW-1185">Reference proteome</keyword>
<dbReference type="InterPro" id="IPR025345">
    <property type="entry name" value="DUF4249"/>
</dbReference>
<name>A0AAP2DRF7_9BACT</name>
<protein>
    <submittedName>
        <fullName evidence="1">DUF4249 family protein</fullName>
    </submittedName>
</protein>